<evidence type="ECO:0000313" key="2">
    <source>
        <dbReference type="Proteomes" id="UP001143474"/>
    </source>
</evidence>
<dbReference type="EMBL" id="BSEV01000024">
    <property type="protein sequence ID" value="GLK13605.1"/>
    <property type="molecule type" value="Genomic_DNA"/>
</dbReference>
<name>A0A9W6I7N7_9ACTN</name>
<accession>A0A9W6I7N7</accession>
<reference evidence="1" key="2">
    <citation type="submission" date="2023-01" db="EMBL/GenBank/DDBJ databases">
        <authorList>
            <person name="Sun Q."/>
            <person name="Evtushenko L."/>
        </authorList>
    </citation>
    <scope>NUCLEOTIDE SEQUENCE</scope>
    <source>
        <strain evidence="1">VKM Ac-2007</strain>
    </source>
</reference>
<proteinExistence type="predicted"/>
<dbReference type="Proteomes" id="UP001143474">
    <property type="component" value="Unassembled WGS sequence"/>
</dbReference>
<gene>
    <name evidence="1" type="ORF">GCM10017600_70160</name>
</gene>
<dbReference type="RefSeq" id="WP_271221884.1">
    <property type="nucleotide sequence ID" value="NZ_BAAAVD010000038.1"/>
</dbReference>
<dbReference type="AlphaFoldDB" id="A0A9W6I7N7"/>
<protein>
    <submittedName>
        <fullName evidence="1">Uncharacterized protein</fullName>
    </submittedName>
</protein>
<keyword evidence="2" id="KW-1185">Reference proteome</keyword>
<reference evidence="1" key="1">
    <citation type="journal article" date="2014" name="Int. J. Syst. Evol. Microbiol.">
        <title>Complete genome sequence of Corynebacterium casei LMG S-19264T (=DSM 44701T), isolated from a smear-ripened cheese.</title>
        <authorList>
            <consortium name="US DOE Joint Genome Institute (JGI-PGF)"/>
            <person name="Walter F."/>
            <person name="Albersmeier A."/>
            <person name="Kalinowski J."/>
            <person name="Ruckert C."/>
        </authorList>
    </citation>
    <scope>NUCLEOTIDE SEQUENCE</scope>
    <source>
        <strain evidence="1">VKM Ac-2007</strain>
    </source>
</reference>
<organism evidence="1 2">
    <name type="scientific">Streptosporangium carneum</name>
    <dbReference type="NCBI Taxonomy" id="47481"/>
    <lineage>
        <taxon>Bacteria</taxon>
        <taxon>Bacillati</taxon>
        <taxon>Actinomycetota</taxon>
        <taxon>Actinomycetes</taxon>
        <taxon>Streptosporangiales</taxon>
        <taxon>Streptosporangiaceae</taxon>
        <taxon>Streptosporangium</taxon>
    </lineage>
</organism>
<evidence type="ECO:0000313" key="1">
    <source>
        <dbReference type="EMBL" id="GLK13605.1"/>
    </source>
</evidence>
<comment type="caution">
    <text evidence="1">The sequence shown here is derived from an EMBL/GenBank/DDBJ whole genome shotgun (WGS) entry which is preliminary data.</text>
</comment>
<sequence>MTQDRYVTSTAIQSIRTELDDDVIPKIGELRGLIDSTDVPFPGWGGVGELAIGLRYRQVQEDAREKLSQALDVLESWQEALNTAAVNWRTAEYNSTVVYQ</sequence>